<evidence type="ECO:0000256" key="1">
    <source>
        <dbReference type="SAM" id="Phobius"/>
    </source>
</evidence>
<name>A0A423PFS1_9GAMM</name>
<feature type="transmembrane region" description="Helical" evidence="1">
    <location>
        <begin position="78"/>
        <end position="97"/>
    </location>
</feature>
<comment type="caution">
    <text evidence="2">The sequence shown here is derived from an EMBL/GenBank/DDBJ whole genome shotgun (WGS) entry which is preliminary data.</text>
</comment>
<dbReference type="Pfam" id="PF03203">
    <property type="entry name" value="MerC"/>
    <property type="match status" value="1"/>
</dbReference>
<keyword evidence="1" id="KW-0812">Transmembrane</keyword>
<accession>A0A423PFS1</accession>
<dbReference type="AlphaFoldDB" id="A0A423PFS1"/>
<proteinExistence type="predicted"/>
<keyword evidence="3" id="KW-1185">Reference proteome</keyword>
<evidence type="ECO:0000313" key="3">
    <source>
        <dbReference type="Proteomes" id="UP000283993"/>
    </source>
</evidence>
<feature type="transmembrane region" description="Helical" evidence="1">
    <location>
        <begin position="20"/>
        <end position="45"/>
    </location>
</feature>
<keyword evidence="1" id="KW-0472">Membrane</keyword>
<gene>
    <name evidence="2" type="ORF">SAOR_14680</name>
</gene>
<feature type="transmembrane region" description="Helical" evidence="1">
    <location>
        <begin position="51"/>
        <end position="71"/>
    </location>
</feature>
<keyword evidence="1" id="KW-1133">Transmembrane helix</keyword>
<feature type="transmembrane region" description="Helical" evidence="1">
    <location>
        <begin position="109"/>
        <end position="126"/>
    </location>
</feature>
<sequence length="145" mass="15293">MRRASSSNFTGKLDKTAVALSGLCLVHCLALPLLIAVFPVLGFTVVEHETFHQLILIVVIPTTAIALGVGCRRHRSRLVAVLGILGVLALVVAAFVVHAMGTEALERTVTVAGGLVLAAAHVRNFVLTRALHDHRHHAAQPAPPG</sequence>
<dbReference type="GO" id="GO:0015097">
    <property type="term" value="F:mercury ion transmembrane transporter activity"/>
    <property type="evidence" value="ECO:0007669"/>
    <property type="project" value="InterPro"/>
</dbReference>
<dbReference type="EMBL" id="AYKH01000042">
    <property type="protein sequence ID" value="ROO24438.1"/>
    <property type="molecule type" value="Genomic_DNA"/>
</dbReference>
<evidence type="ECO:0008006" key="4">
    <source>
        <dbReference type="Google" id="ProtNLM"/>
    </source>
</evidence>
<protein>
    <recommendedName>
        <fullName evidence="4">MerC mercury resistance protein</fullName>
    </recommendedName>
</protein>
<organism evidence="2 3">
    <name type="scientific">Salinisphaera orenii MK-B5</name>
    <dbReference type="NCBI Taxonomy" id="856730"/>
    <lineage>
        <taxon>Bacteria</taxon>
        <taxon>Pseudomonadati</taxon>
        <taxon>Pseudomonadota</taxon>
        <taxon>Gammaproteobacteria</taxon>
        <taxon>Salinisphaerales</taxon>
        <taxon>Salinisphaeraceae</taxon>
        <taxon>Salinisphaera</taxon>
    </lineage>
</organism>
<dbReference type="GO" id="GO:0016020">
    <property type="term" value="C:membrane"/>
    <property type="evidence" value="ECO:0007669"/>
    <property type="project" value="InterPro"/>
</dbReference>
<reference evidence="2 3" key="1">
    <citation type="submission" date="2013-10" db="EMBL/GenBank/DDBJ databases">
        <title>Salinisphaera orenii MK-B5 Genome Sequencing.</title>
        <authorList>
            <person name="Lai Q."/>
            <person name="Li C."/>
            <person name="Shao Z."/>
        </authorList>
    </citation>
    <scope>NUCLEOTIDE SEQUENCE [LARGE SCALE GENOMIC DNA]</scope>
    <source>
        <strain evidence="2 3">MK-B5</strain>
    </source>
</reference>
<dbReference type="Proteomes" id="UP000283993">
    <property type="component" value="Unassembled WGS sequence"/>
</dbReference>
<dbReference type="InterPro" id="IPR004891">
    <property type="entry name" value="Mercury-R_MerC"/>
</dbReference>
<evidence type="ECO:0000313" key="2">
    <source>
        <dbReference type="EMBL" id="ROO24438.1"/>
    </source>
</evidence>
<dbReference type="RefSeq" id="WP_123591352.1">
    <property type="nucleotide sequence ID" value="NZ_AYKH01000042.1"/>
</dbReference>